<dbReference type="CDD" id="cd07890">
    <property type="entry name" value="CYTH-like_AC_IV-like"/>
    <property type="match status" value="1"/>
</dbReference>
<dbReference type="InterPro" id="IPR008173">
    <property type="entry name" value="Adenylyl_cyclase_CyaB"/>
</dbReference>
<proteinExistence type="predicted"/>
<dbReference type="Proteomes" id="UP001066276">
    <property type="component" value="Chromosome 4_2"/>
</dbReference>
<dbReference type="PROSITE" id="PS51707">
    <property type="entry name" value="CYTH"/>
    <property type="match status" value="1"/>
</dbReference>
<dbReference type="Gene3D" id="2.40.320.10">
    <property type="entry name" value="Hypothetical Protein Pfu-838710-001"/>
    <property type="match status" value="1"/>
</dbReference>
<dbReference type="Pfam" id="PF01928">
    <property type="entry name" value="CYTH"/>
    <property type="match status" value="1"/>
</dbReference>
<dbReference type="EMBL" id="JANPWB010000008">
    <property type="protein sequence ID" value="KAJ1162385.1"/>
    <property type="molecule type" value="Genomic_DNA"/>
</dbReference>
<accession>A0AAV7SEP2</accession>
<dbReference type="AlphaFoldDB" id="A0AAV7SEP2"/>
<keyword evidence="3" id="KW-1185">Reference proteome</keyword>
<evidence type="ECO:0000313" key="2">
    <source>
        <dbReference type="EMBL" id="KAJ1162385.1"/>
    </source>
</evidence>
<dbReference type="PANTHER" id="PTHR21028:SF2">
    <property type="entry name" value="CYTH DOMAIN-CONTAINING PROTEIN"/>
    <property type="match status" value="1"/>
</dbReference>
<protein>
    <recommendedName>
        <fullName evidence="1">CYTH domain-containing protein</fullName>
    </recommendedName>
</protein>
<dbReference type="InterPro" id="IPR023577">
    <property type="entry name" value="CYTH_domain"/>
</dbReference>
<organism evidence="2 3">
    <name type="scientific">Pleurodeles waltl</name>
    <name type="common">Iberian ribbed newt</name>
    <dbReference type="NCBI Taxonomy" id="8319"/>
    <lineage>
        <taxon>Eukaryota</taxon>
        <taxon>Metazoa</taxon>
        <taxon>Chordata</taxon>
        <taxon>Craniata</taxon>
        <taxon>Vertebrata</taxon>
        <taxon>Euteleostomi</taxon>
        <taxon>Amphibia</taxon>
        <taxon>Batrachia</taxon>
        <taxon>Caudata</taxon>
        <taxon>Salamandroidea</taxon>
        <taxon>Salamandridae</taxon>
        <taxon>Pleurodelinae</taxon>
        <taxon>Pleurodeles</taxon>
    </lineage>
</organism>
<evidence type="ECO:0000313" key="3">
    <source>
        <dbReference type="Proteomes" id="UP001066276"/>
    </source>
</evidence>
<dbReference type="GO" id="GO:0016462">
    <property type="term" value="F:pyrophosphatase activity"/>
    <property type="evidence" value="ECO:0007669"/>
    <property type="project" value="UniProtKB-ARBA"/>
</dbReference>
<dbReference type="InterPro" id="IPR033469">
    <property type="entry name" value="CYTH-like_dom_sf"/>
</dbReference>
<dbReference type="SMART" id="SM01118">
    <property type="entry name" value="CYTH"/>
    <property type="match status" value="1"/>
</dbReference>
<sequence length="245" mass="27702">MPRKETLHEKSKVDKKQQPDRVTFVTQYSVFSQELFKILKRHWYLLMDTPGLKGCISESPKVTYRRVLSTEMPSNVEIKARIQDRELLMNRAQTLSRSQGETITQLDTFFIVPQGRLKLRDFQNGHGQLIFYERPDMDGPKLSNYSISPTVDPAGLAGVLSDSLGVRGVVMKERHLFLVGQTRIHVDHVKGLGDFLELEVVLAEGQSPEEGEVIAQSLMKELGIHPDSLITGAYIDLLLKEASLK</sequence>
<gene>
    <name evidence="2" type="ORF">NDU88_002853</name>
</gene>
<comment type="caution">
    <text evidence="2">The sequence shown here is derived from an EMBL/GenBank/DDBJ whole genome shotgun (WGS) entry which is preliminary data.</text>
</comment>
<evidence type="ECO:0000259" key="1">
    <source>
        <dbReference type="PROSITE" id="PS51707"/>
    </source>
</evidence>
<feature type="domain" description="CYTH" evidence="1">
    <location>
        <begin position="73"/>
        <end position="240"/>
    </location>
</feature>
<dbReference type="SUPFAM" id="SSF55154">
    <property type="entry name" value="CYTH-like phosphatases"/>
    <property type="match status" value="1"/>
</dbReference>
<dbReference type="PANTHER" id="PTHR21028">
    <property type="entry name" value="SI:CH211-156B7.4"/>
    <property type="match status" value="1"/>
</dbReference>
<name>A0AAV7SEP2_PLEWA</name>
<reference evidence="2" key="1">
    <citation type="journal article" date="2022" name="bioRxiv">
        <title>Sequencing and chromosome-scale assembly of the giantPleurodeles waltlgenome.</title>
        <authorList>
            <person name="Brown T."/>
            <person name="Elewa A."/>
            <person name="Iarovenko S."/>
            <person name="Subramanian E."/>
            <person name="Araus A.J."/>
            <person name="Petzold A."/>
            <person name="Susuki M."/>
            <person name="Suzuki K.-i.T."/>
            <person name="Hayashi T."/>
            <person name="Toyoda A."/>
            <person name="Oliveira C."/>
            <person name="Osipova E."/>
            <person name="Leigh N.D."/>
            <person name="Simon A."/>
            <person name="Yun M.H."/>
        </authorList>
    </citation>
    <scope>NUCLEOTIDE SEQUENCE</scope>
    <source>
        <strain evidence="2">20211129_DDA</strain>
        <tissue evidence="2">Liver</tissue>
    </source>
</reference>